<dbReference type="AlphaFoldDB" id="A0A843XUU3"/>
<accession>A0A843XUU3</accession>
<sequence>MRVGDAINPGCCCRHRSPPRPLIKEQAAVFSGSPSEELGNGEEWWRVVIGGAVQEMATNPGLFTAWPWQTLGNFKFLLLAPFVARSVYRFVNGEVDLGHLTVIPVFLVRVVHALFWISWSRFQTARSKHRIVNKSLDFEQVDRERNWDDQILLTALLLYLANIFSKGATNVPWWNTRGVVLTILLHAGPVEFIYYWLHRALHHHYLYSRYHSHHHASIVTEPITGKRSPPHPCPSLCPFPSDLLKKITIGQSRPR</sequence>
<evidence type="ECO:0000313" key="2">
    <source>
        <dbReference type="Proteomes" id="UP000652761"/>
    </source>
</evidence>
<dbReference type="OrthoDB" id="408954at2759"/>
<evidence type="ECO:0000313" key="1">
    <source>
        <dbReference type="EMBL" id="MQM23699.1"/>
    </source>
</evidence>
<name>A0A843XUU3_COLES</name>
<proteinExistence type="predicted"/>
<keyword evidence="2" id="KW-1185">Reference proteome</keyword>
<protein>
    <submittedName>
        <fullName evidence="1">Uncharacterized protein</fullName>
    </submittedName>
</protein>
<dbReference type="PANTHER" id="PTHR11863">
    <property type="entry name" value="STEROL DESATURASE"/>
    <property type="match status" value="1"/>
</dbReference>
<reference evidence="1" key="1">
    <citation type="submission" date="2017-07" db="EMBL/GenBank/DDBJ databases">
        <title>Taro Niue Genome Assembly and Annotation.</title>
        <authorList>
            <person name="Atibalentja N."/>
            <person name="Keating K."/>
            <person name="Fields C.J."/>
        </authorList>
    </citation>
    <scope>NUCLEOTIDE SEQUENCE</scope>
    <source>
        <strain evidence="1">Niue_2</strain>
        <tissue evidence="1">Leaf</tissue>
    </source>
</reference>
<comment type="caution">
    <text evidence="1">The sequence shown here is derived from an EMBL/GenBank/DDBJ whole genome shotgun (WGS) entry which is preliminary data.</text>
</comment>
<dbReference type="Proteomes" id="UP000652761">
    <property type="component" value="Unassembled WGS sequence"/>
</dbReference>
<dbReference type="EMBL" id="NMUH01017470">
    <property type="protein sequence ID" value="MQM23699.1"/>
    <property type="molecule type" value="Genomic_DNA"/>
</dbReference>
<gene>
    <name evidence="1" type="ORF">Taro_056767</name>
</gene>
<dbReference type="InterPro" id="IPR050307">
    <property type="entry name" value="Sterol_Desaturase_Related"/>
</dbReference>
<organism evidence="1 2">
    <name type="scientific">Colocasia esculenta</name>
    <name type="common">Wild taro</name>
    <name type="synonym">Arum esculentum</name>
    <dbReference type="NCBI Taxonomy" id="4460"/>
    <lineage>
        <taxon>Eukaryota</taxon>
        <taxon>Viridiplantae</taxon>
        <taxon>Streptophyta</taxon>
        <taxon>Embryophyta</taxon>
        <taxon>Tracheophyta</taxon>
        <taxon>Spermatophyta</taxon>
        <taxon>Magnoliopsida</taxon>
        <taxon>Liliopsida</taxon>
        <taxon>Araceae</taxon>
        <taxon>Aroideae</taxon>
        <taxon>Colocasieae</taxon>
        <taxon>Colocasia</taxon>
    </lineage>
</organism>